<proteinExistence type="inferred from homology"/>
<evidence type="ECO:0000256" key="4">
    <source>
        <dbReference type="ARBA" id="ARBA00023204"/>
    </source>
</evidence>
<evidence type="ECO:0000256" key="2">
    <source>
        <dbReference type="ARBA" id="ARBA00022618"/>
    </source>
</evidence>
<reference evidence="11 12" key="1">
    <citation type="submission" date="2023-01" db="EMBL/GenBank/DDBJ databases">
        <title>Bacillus changyiensis sp. nov., isolated from a coastal deposit.</title>
        <authorList>
            <person name="Xiao G."/>
            <person name="Lai Q."/>
            <person name="Hu Z."/>
            <person name="Shao Z."/>
        </authorList>
    </citation>
    <scope>NUCLEOTIDE SEQUENCE [LARGE SCALE GENOMIC DNA]</scope>
    <source>
        <strain evidence="11 12">CLL-7-23</strain>
    </source>
</reference>
<organism evidence="11 12">
    <name type="scientific">Bacillus changyiensis</name>
    <dbReference type="NCBI Taxonomy" id="3004103"/>
    <lineage>
        <taxon>Bacteria</taxon>
        <taxon>Bacillati</taxon>
        <taxon>Bacillota</taxon>
        <taxon>Bacilli</taxon>
        <taxon>Bacillales</taxon>
        <taxon>Bacillaceae</taxon>
        <taxon>Bacillus</taxon>
    </lineage>
</organism>
<evidence type="ECO:0000256" key="9">
    <source>
        <dbReference type="SAM" id="Phobius"/>
    </source>
</evidence>
<dbReference type="InterPro" id="IPR018392">
    <property type="entry name" value="LysM"/>
</dbReference>
<dbReference type="RefSeq" id="WP_271341723.1">
    <property type="nucleotide sequence ID" value="NZ_JAQKAB010000011.1"/>
</dbReference>
<comment type="function">
    <text evidence="8">Inhibits cell division during the SOS response. Affects a later stage of the cell division protein assembly, after the assembly of the Z ring, by probably suppressing recruitment of FtsL and/or DivIC to the division machinery.</text>
</comment>
<dbReference type="SMART" id="SM00257">
    <property type="entry name" value="LysM"/>
    <property type="match status" value="1"/>
</dbReference>
<keyword evidence="9" id="KW-0472">Membrane</keyword>
<keyword evidence="9" id="KW-1133">Transmembrane helix</keyword>
<name>A0ABT4X6K5_9BACI</name>
<dbReference type="EMBL" id="JAQKAB010000011">
    <property type="protein sequence ID" value="MDA7027898.1"/>
    <property type="molecule type" value="Genomic_DNA"/>
</dbReference>
<comment type="similarity">
    <text evidence="8">Belongs to the YneA family.</text>
</comment>
<dbReference type="Pfam" id="PF01476">
    <property type="entry name" value="LysM"/>
    <property type="match status" value="1"/>
</dbReference>
<dbReference type="GO" id="GO:0051301">
    <property type="term" value="P:cell division"/>
    <property type="evidence" value="ECO:0007669"/>
    <property type="project" value="UniProtKB-KW"/>
</dbReference>
<comment type="subcellular location">
    <subcellularLocation>
        <location evidence="8">Cytoplasm</location>
    </subcellularLocation>
</comment>
<sequence length="103" mass="11674">MKNESLIFVVLFTVVISFSILFLSFATKIEESKQYVKIEVQEGDTLWELADCIEGLRGTDREKFVEWVADHNNLSTSVIKPGDVLILPVTKQQSDQDQLAVVE</sequence>
<evidence type="ECO:0000256" key="8">
    <source>
        <dbReference type="HAMAP-Rule" id="MF_02014"/>
    </source>
</evidence>
<keyword evidence="6 8" id="KW-0742">SOS response</keyword>
<evidence type="ECO:0000259" key="10">
    <source>
        <dbReference type="PROSITE" id="PS51782"/>
    </source>
</evidence>
<feature type="domain" description="LysM" evidence="10">
    <location>
        <begin position="36"/>
        <end position="87"/>
    </location>
</feature>
<evidence type="ECO:0000256" key="1">
    <source>
        <dbReference type="ARBA" id="ARBA00022490"/>
    </source>
</evidence>
<dbReference type="Proteomes" id="UP001211894">
    <property type="component" value="Unassembled WGS sequence"/>
</dbReference>
<dbReference type="CDD" id="cd00118">
    <property type="entry name" value="LysM"/>
    <property type="match status" value="1"/>
</dbReference>
<feature type="transmembrane region" description="Helical" evidence="9">
    <location>
        <begin position="6"/>
        <end position="27"/>
    </location>
</feature>
<protein>
    <recommendedName>
        <fullName evidence="8">Cell division suppressor protein YneA</fullName>
    </recommendedName>
</protein>
<comment type="caution">
    <text evidence="11">The sequence shown here is derived from an EMBL/GenBank/DDBJ whole genome shotgun (WGS) entry which is preliminary data.</text>
</comment>
<accession>A0ABT4X6K5</accession>
<evidence type="ECO:0000256" key="3">
    <source>
        <dbReference type="ARBA" id="ARBA00022763"/>
    </source>
</evidence>
<gene>
    <name evidence="8 11" type="primary">yneA</name>
    <name evidence="11" type="ORF">PJ311_15080</name>
</gene>
<evidence type="ECO:0000256" key="5">
    <source>
        <dbReference type="ARBA" id="ARBA00023210"/>
    </source>
</evidence>
<dbReference type="Gene3D" id="3.10.350.10">
    <property type="entry name" value="LysM domain"/>
    <property type="match status" value="1"/>
</dbReference>
<evidence type="ECO:0000256" key="7">
    <source>
        <dbReference type="ARBA" id="ARBA00023306"/>
    </source>
</evidence>
<dbReference type="InterPro" id="IPR036779">
    <property type="entry name" value="LysM_dom_sf"/>
</dbReference>
<dbReference type="NCBIfam" id="NF010723">
    <property type="entry name" value="PRK14125.1"/>
    <property type="match status" value="1"/>
</dbReference>
<dbReference type="PROSITE" id="PS51782">
    <property type="entry name" value="LYSM"/>
    <property type="match status" value="1"/>
</dbReference>
<keyword evidence="4 8" id="KW-0234">DNA repair</keyword>
<dbReference type="HAMAP" id="MF_02014">
    <property type="entry name" value="YneA"/>
    <property type="match status" value="1"/>
</dbReference>
<evidence type="ECO:0000313" key="11">
    <source>
        <dbReference type="EMBL" id="MDA7027898.1"/>
    </source>
</evidence>
<keyword evidence="3 8" id="KW-0227">DNA damage</keyword>
<keyword evidence="5 8" id="KW-0717">Septation</keyword>
<evidence type="ECO:0000256" key="6">
    <source>
        <dbReference type="ARBA" id="ARBA00023236"/>
    </source>
</evidence>
<keyword evidence="2 8" id="KW-0132">Cell division</keyword>
<keyword evidence="1 8" id="KW-0963">Cytoplasm</keyword>
<evidence type="ECO:0000313" key="12">
    <source>
        <dbReference type="Proteomes" id="UP001211894"/>
    </source>
</evidence>
<keyword evidence="12" id="KW-1185">Reference proteome</keyword>
<keyword evidence="9" id="KW-0812">Transmembrane</keyword>
<dbReference type="InterPro" id="IPR022887">
    <property type="entry name" value="Cell_div_suppressor_YneA"/>
</dbReference>
<keyword evidence="7 8" id="KW-0131">Cell cycle</keyword>